<keyword evidence="4 8" id="KW-0862">Zinc</keyword>
<dbReference type="EMBL" id="JAACJN010000049">
    <property type="protein sequence ID" value="KAF5382938.1"/>
    <property type="molecule type" value="Genomic_DNA"/>
</dbReference>
<dbReference type="GO" id="GO:0006397">
    <property type="term" value="P:mRNA processing"/>
    <property type="evidence" value="ECO:0007669"/>
    <property type="project" value="UniProtKB-KW"/>
</dbReference>
<keyword evidence="13" id="KW-1185">Reference proteome</keyword>
<feature type="region of interest" description="Disordered" evidence="9">
    <location>
        <begin position="621"/>
        <end position="674"/>
    </location>
</feature>
<feature type="compositionally biased region" description="Polar residues" evidence="9">
    <location>
        <begin position="746"/>
        <end position="759"/>
    </location>
</feature>
<accession>A0A8H5HGP0</accession>
<dbReference type="Gene3D" id="1.20.1390.10">
    <property type="entry name" value="PWI domain"/>
    <property type="match status" value="1"/>
</dbReference>
<feature type="compositionally biased region" description="Low complexity" evidence="9">
    <location>
        <begin position="301"/>
        <end position="322"/>
    </location>
</feature>
<keyword evidence="3 8" id="KW-0863">Zinc-finger</keyword>
<dbReference type="InterPro" id="IPR000571">
    <property type="entry name" value="Znf_CCCH"/>
</dbReference>
<keyword evidence="5 7" id="KW-0694">RNA-binding</keyword>
<dbReference type="Pfam" id="PF01480">
    <property type="entry name" value="PWI"/>
    <property type="match status" value="1"/>
</dbReference>
<dbReference type="Gene3D" id="3.30.70.330">
    <property type="match status" value="1"/>
</dbReference>
<dbReference type="Pfam" id="PF00642">
    <property type="entry name" value="zf-CCCH"/>
    <property type="match status" value="1"/>
</dbReference>
<dbReference type="PANTHER" id="PTHR14398">
    <property type="entry name" value="RNA RECOGNITION RRM/RNP DOMAIN"/>
    <property type="match status" value="1"/>
</dbReference>
<dbReference type="GO" id="GO:0008270">
    <property type="term" value="F:zinc ion binding"/>
    <property type="evidence" value="ECO:0007669"/>
    <property type="project" value="UniProtKB-KW"/>
</dbReference>
<sequence>MIFDPTNAPHLKPWLLRTLEPICDAEPGALADYILALLKHNVPEPDMKKELETQLTEFLENECSPFIDTLFTVLRSKSYLPYEPSPVTPNQSIGDGIPIPLDGVLSSSSPALASPEGNRKRSLEDPDFDTRPSLKGPRLEGQFSRYSNDGEGLGSRPNGAWSNRGRLNGMGHINGRSSYQPPDQRKICRDYYNLGYCSRGALCKYSHGEDALVPDQLYMNSGLPFMPMFGMGGIPAATYDPRESQMDIRLIGNGRNSQSRPAVLPRMQQEEGSSKSVHGSNITGELPVIQDLTPSVPHSDVTPNPSTHSSHSSVPSYSNVPSEPNPPESPHIPEHLTIPPNYPQDLDINMPGPSQTSGWRGGRGGARGRGRQPGSFNGDHASFQSEKRRDKTLVLEKIPEEKLNLASVNDWFQRFGTVTNVAIDQAQKKALVSFSTHEEAYTAWKSEDAVFNNRFVKVFWHRPMDGQGEAGRRALVASAPLLALKSSTPASSSETTPARKNAVSTAVATLAAKGQLLEEKIAEQKTLMAILPTASPEDKKKIMERFKQLEAEMKATTSFRSSKVLAPAGDDQEQREKQRLDRELERHSTENNEVLVTSERGESTDHLKAKLERLKAEAASLGISDDSHSSHPSASYQGYRGRGRGRGGRGPFSFSRGGPHRGGPPRTNMSLDNRPKTLLVKGVSSENEQALRDWYETTGQLESVTQSDSGDAIVSFYSRLAAEQGLSKGTSIPVVGSVQISWFTGTRPSTSSPINANSRAKSDEESSKFELELEPESSSHLVDEVEDVVASGWGRDDDGMGM</sequence>
<dbReference type="InterPro" id="IPR012677">
    <property type="entry name" value="Nucleotide-bd_a/b_plait_sf"/>
</dbReference>
<dbReference type="PROSITE" id="PS50103">
    <property type="entry name" value="ZF_C3H1"/>
    <property type="match status" value="1"/>
</dbReference>
<dbReference type="PROSITE" id="PS50102">
    <property type="entry name" value="RRM"/>
    <property type="match status" value="1"/>
</dbReference>
<evidence type="ECO:0000256" key="1">
    <source>
        <dbReference type="ARBA" id="ARBA00022664"/>
    </source>
</evidence>
<protein>
    <submittedName>
        <fullName evidence="12">Uncharacterized protein</fullName>
    </submittedName>
</protein>
<feature type="compositionally biased region" description="Basic and acidic residues" evidence="9">
    <location>
        <begin position="760"/>
        <end position="771"/>
    </location>
</feature>
<dbReference type="InterPro" id="IPR000504">
    <property type="entry name" value="RRM_dom"/>
</dbReference>
<dbReference type="GO" id="GO:0005634">
    <property type="term" value="C:nucleus"/>
    <property type="evidence" value="ECO:0007669"/>
    <property type="project" value="TreeGrafter"/>
</dbReference>
<evidence type="ECO:0000313" key="12">
    <source>
        <dbReference type="EMBL" id="KAF5382938.1"/>
    </source>
</evidence>
<comment type="caution">
    <text evidence="12">The sequence shown here is derived from an EMBL/GenBank/DDBJ whole genome shotgun (WGS) entry which is preliminary data.</text>
</comment>
<dbReference type="InterPro" id="IPR036855">
    <property type="entry name" value="Znf_CCCH_sf"/>
</dbReference>
<comment type="function">
    <text evidence="6">May be involved in the turnover of nuclear polyadenylated (pA+) RNA.</text>
</comment>
<dbReference type="Gene3D" id="4.10.1000.10">
    <property type="entry name" value="Zinc finger, CCCH-type"/>
    <property type="match status" value="1"/>
</dbReference>
<evidence type="ECO:0000256" key="6">
    <source>
        <dbReference type="ARBA" id="ARBA00043866"/>
    </source>
</evidence>
<dbReference type="CDD" id="cd12257">
    <property type="entry name" value="RRM1_RBM26_like"/>
    <property type="match status" value="1"/>
</dbReference>
<gene>
    <name evidence="12" type="ORF">D9757_006327</name>
</gene>
<reference evidence="12 13" key="1">
    <citation type="journal article" date="2020" name="ISME J.">
        <title>Uncovering the hidden diversity of litter-decomposition mechanisms in mushroom-forming fungi.</title>
        <authorList>
            <person name="Floudas D."/>
            <person name="Bentzer J."/>
            <person name="Ahren D."/>
            <person name="Johansson T."/>
            <person name="Persson P."/>
            <person name="Tunlid A."/>
        </authorList>
    </citation>
    <scope>NUCLEOTIDE SEQUENCE [LARGE SCALE GENOMIC DNA]</scope>
    <source>
        <strain evidence="12 13">CBS 406.79</strain>
    </source>
</reference>
<dbReference type="InterPro" id="IPR036483">
    <property type="entry name" value="PWI_dom_sf"/>
</dbReference>
<dbReference type="Proteomes" id="UP000518752">
    <property type="component" value="Unassembled WGS sequence"/>
</dbReference>
<feature type="compositionally biased region" description="Low complexity" evidence="9">
    <location>
        <begin position="105"/>
        <end position="115"/>
    </location>
</feature>
<dbReference type="GO" id="GO:0003723">
    <property type="term" value="F:RNA binding"/>
    <property type="evidence" value="ECO:0007669"/>
    <property type="project" value="UniProtKB-UniRule"/>
</dbReference>
<dbReference type="SUPFAM" id="SSF54928">
    <property type="entry name" value="RNA-binding domain, RBD"/>
    <property type="match status" value="1"/>
</dbReference>
<organism evidence="12 13">
    <name type="scientific">Collybiopsis confluens</name>
    <dbReference type="NCBI Taxonomy" id="2823264"/>
    <lineage>
        <taxon>Eukaryota</taxon>
        <taxon>Fungi</taxon>
        <taxon>Dikarya</taxon>
        <taxon>Basidiomycota</taxon>
        <taxon>Agaricomycotina</taxon>
        <taxon>Agaricomycetes</taxon>
        <taxon>Agaricomycetidae</taxon>
        <taxon>Agaricales</taxon>
        <taxon>Marasmiineae</taxon>
        <taxon>Omphalotaceae</taxon>
        <taxon>Collybiopsis</taxon>
    </lineage>
</organism>
<evidence type="ECO:0000256" key="9">
    <source>
        <dbReference type="SAM" id="MobiDB-lite"/>
    </source>
</evidence>
<feature type="domain" description="C3H1-type" evidence="11">
    <location>
        <begin position="182"/>
        <end position="210"/>
    </location>
</feature>
<dbReference type="PANTHER" id="PTHR14398:SF0">
    <property type="entry name" value="ZINC FINGER PROTEIN SWM"/>
    <property type="match status" value="1"/>
</dbReference>
<dbReference type="SUPFAM" id="SSF101233">
    <property type="entry name" value="PWI domain"/>
    <property type="match status" value="1"/>
</dbReference>
<evidence type="ECO:0000256" key="3">
    <source>
        <dbReference type="ARBA" id="ARBA00022771"/>
    </source>
</evidence>
<feature type="region of interest" description="Disordered" evidence="9">
    <location>
        <begin position="557"/>
        <end position="605"/>
    </location>
</feature>
<evidence type="ECO:0000313" key="13">
    <source>
        <dbReference type="Proteomes" id="UP000518752"/>
    </source>
</evidence>
<evidence type="ECO:0000256" key="5">
    <source>
        <dbReference type="ARBA" id="ARBA00022884"/>
    </source>
</evidence>
<evidence type="ECO:0000256" key="8">
    <source>
        <dbReference type="PROSITE-ProRule" id="PRU00723"/>
    </source>
</evidence>
<evidence type="ECO:0000256" key="7">
    <source>
        <dbReference type="PROSITE-ProRule" id="PRU00176"/>
    </source>
</evidence>
<dbReference type="OrthoDB" id="443401at2759"/>
<dbReference type="InterPro" id="IPR035979">
    <property type="entry name" value="RBD_domain_sf"/>
</dbReference>
<feature type="compositionally biased region" description="Basic and acidic residues" evidence="9">
    <location>
        <begin position="117"/>
        <end position="132"/>
    </location>
</feature>
<dbReference type="SMART" id="SM00356">
    <property type="entry name" value="ZnF_C3H1"/>
    <property type="match status" value="1"/>
</dbReference>
<evidence type="ECO:0000256" key="4">
    <source>
        <dbReference type="ARBA" id="ARBA00022833"/>
    </source>
</evidence>
<dbReference type="InterPro" id="IPR045137">
    <property type="entry name" value="RBM26/27"/>
</dbReference>
<keyword evidence="2 8" id="KW-0479">Metal-binding</keyword>
<feature type="compositionally biased region" description="Polar residues" evidence="9">
    <location>
        <begin position="274"/>
        <end position="283"/>
    </location>
</feature>
<dbReference type="AlphaFoldDB" id="A0A8H5HGP0"/>
<feature type="region of interest" description="Disordered" evidence="9">
    <location>
        <begin position="252"/>
        <end position="388"/>
    </location>
</feature>
<feature type="compositionally biased region" description="Basic and acidic residues" evidence="9">
    <location>
        <begin position="572"/>
        <end position="590"/>
    </location>
</feature>
<feature type="region of interest" description="Disordered" evidence="9">
    <location>
        <begin position="746"/>
        <end position="780"/>
    </location>
</feature>
<proteinExistence type="predicted"/>
<evidence type="ECO:0000259" key="10">
    <source>
        <dbReference type="PROSITE" id="PS50102"/>
    </source>
</evidence>
<feature type="zinc finger region" description="C3H1-type" evidence="8">
    <location>
        <begin position="182"/>
        <end position="210"/>
    </location>
</feature>
<evidence type="ECO:0000259" key="11">
    <source>
        <dbReference type="PROSITE" id="PS50103"/>
    </source>
</evidence>
<dbReference type="InterPro" id="IPR002483">
    <property type="entry name" value="PWI_dom"/>
</dbReference>
<keyword evidence="1" id="KW-0507">mRNA processing</keyword>
<feature type="region of interest" description="Disordered" evidence="9">
    <location>
        <begin position="86"/>
        <end position="167"/>
    </location>
</feature>
<dbReference type="SUPFAM" id="SSF90229">
    <property type="entry name" value="CCCH zinc finger"/>
    <property type="match status" value="1"/>
</dbReference>
<evidence type="ECO:0000256" key="2">
    <source>
        <dbReference type="ARBA" id="ARBA00022723"/>
    </source>
</evidence>
<name>A0A8H5HGP0_9AGAR</name>
<feature type="domain" description="RRM" evidence="10">
    <location>
        <begin position="391"/>
        <end position="463"/>
    </location>
</feature>